<dbReference type="InterPro" id="IPR000494">
    <property type="entry name" value="Rcpt_L-dom"/>
</dbReference>
<dbReference type="AlphaFoldDB" id="A0A5N5T7H4"/>
<protein>
    <recommendedName>
        <fullName evidence="1">Receptor L-domain domain-containing protein</fullName>
    </recommendedName>
</protein>
<dbReference type="EMBL" id="SEYY01008875">
    <property type="protein sequence ID" value="KAB7501998.1"/>
    <property type="molecule type" value="Genomic_DNA"/>
</dbReference>
<comment type="caution">
    <text evidence="2">The sequence shown here is derived from an EMBL/GenBank/DDBJ whole genome shotgun (WGS) entry which is preliminary data.</text>
</comment>
<organism evidence="2 3">
    <name type="scientific">Armadillidium nasatum</name>
    <dbReference type="NCBI Taxonomy" id="96803"/>
    <lineage>
        <taxon>Eukaryota</taxon>
        <taxon>Metazoa</taxon>
        <taxon>Ecdysozoa</taxon>
        <taxon>Arthropoda</taxon>
        <taxon>Crustacea</taxon>
        <taxon>Multicrustacea</taxon>
        <taxon>Malacostraca</taxon>
        <taxon>Eumalacostraca</taxon>
        <taxon>Peracarida</taxon>
        <taxon>Isopoda</taxon>
        <taxon>Oniscidea</taxon>
        <taxon>Crinocheta</taxon>
        <taxon>Armadillidiidae</taxon>
        <taxon>Armadillidium</taxon>
    </lineage>
</organism>
<dbReference type="InterPro" id="IPR036941">
    <property type="entry name" value="Rcpt_L-dom_sf"/>
</dbReference>
<feature type="domain" description="Receptor L-domain" evidence="1">
    <location>
        <begin position="6"/>
        <end position="49"/>
    </location>
</feature>
<proteinExistence type="predicted"/>
<feature type="non-terminal residue" evidence="2">
    <location>
        <position position="234"/>
    </location>
</feature>
<feature type="non-terminal residue" evidence="2">
    <location>
        <position position="1"/>
    </location>
</feature>
<dbReference type="Proteomes" id="UP000326759">
    <property type="component" value="Unassembled WGS sequence"/>
</dbReference>
<reference evidence="2 3" key="1">
    <citation type="journal article" date="2019" name="PLoS Biol.">
        <title>Sex chromosomes control vertical transmission of feminizing Wolbachia symbionts in an isopod.</title>
        <authorList>
            <person name="Becking T."/>
            <person name="Chebbi M.A."/>
            <person name="Giraud I."/>
            <person name="Moumen B."/>
            <person name="Laverre T."/>
            <person name="Caubet Y."/>
            <person name="Peccoud J."/>
            <person name="Gilbert C."/>
            <person name="Cordaux R."/>
        </authorList>
    </citation>
    <scope>NUCLEOTIDE SEQUENCE [LARGE SCALE GENOMIC DNA]</scope>
    <source>
        <strain evidence="2">ANa2</strain>
        <tissue evidence="2">Whole body excluding digestive tract and cuticle</tissue>
    </source>
</reference>
<accession>A0A5N5T7H4</accession>
<evidence type="ECO:0000313" key="2">
    <source>
        <dbReference type="EMBL" id="KAB7501998.1"/>
    </source>
</evidence>
<dbReference type="InterPro" id="IPR013783">
    <property type="entry name" value="Ig-like_fold"/>
</dbReference>
<name>A0A5N5T7H4_9CRUS</name>
<sequence length="234" mass="27596">FSSDFRYSFYLVENSNLKELWDWNFRSKELFINGSVYIHFNDRLCDSEIAKFRQVAKIKNGQISNHTNGMNAPCKLYSKIFHTHLNAAPGSTNGSILLNWMHNFCSVDYRYLYGYQIFYRPVNKNISKYEKRDVCDDKLFKKIIVELKEVHEPMCMELELKCLTPNTRYAIYVESLAVDNIKYQIESTIVYATTYSDNIEKPSDGKLKLINNEHIIIIRSSKNSELRQLRRNIL</sequence>
<dbReference type="Pfam" id="PF01030">
    <property type="entry name" value="Recep_L_domain"/>
    <property type="match status" value="1"/>
</dbReference>
<dbReference type="Gene3D" id="2.60.40.10">
    <property type="entry name" value="Immunoglobulins"/>
    <property type="match status" value="1"/>
</dbReference>
<dbReference type="Gene3D" id="3.80.20.20">
    <property type="entry name" value="Receptor L-domain"/>
    <property type="match status" value="1"/>
</dbReference>
<evidence type="ECO:0000259" key="1">
    <source>
        <dbReference type="Pfam" id="PF01030"/>
    </source>
</evidence>
<dbReference type="InterPro" id="IPR036116">
    <property type="entry name" value="FN3_sf"/>
</dbReference>
<dbReference type="SUPFAM" id="SSF52058">
    <property type="entry name" value="L domain-like"/>
    <property type="match status" value="1"/>
</dbReference>
<dbReference type="OrthoDB" id="6612654at2759"/>
<gene>
    <name evidence="2" type="ORF">Anas_13552</name>
</gene>
<evidence type="ECO:0000313" key="3">
    <source>
        <dbReference type="Proteomes" id="UP000326759"/>
    </source>
</evidence>
<keyword evidence="3" id="KW-1185">Reference proteome</keyword>
<dbReference type="SUPFAM" id="SSF49265">
    <property type="entry name" value="Fibronectin type III"/>
    <property type="match status" value="1"/>
</dbReference>